<dbReference type="GO" id="GO:0019695">
    <property type="term" value="P:choline metabolic process"/>
    <property type="evidence" value="ECO:0000318"/>
    <property type="project" value="GO_Central"/>
</dbReference>
<reference evidence="10 12" key="1">
    <citation type="submission" date="2008-03" db="EMBL/GenBank/DDBJ databases">
        <title>Annotation of Ixodes scapularis.</title>
        <authorList>
            <consortium name="Ixodes scapularis Genome Project Consortium"/>
            <person name="Caler E."/>
            <person name="Hannick L.I."/>
            <person name="Bidwell S."/>
            <person name="Joardar V."/>
            <person name="Thiagarajan M."/>
            <person name="Amedeo P."/>
            <person name="Galinsky K.J."/>
            <person name="Schobel S."/>
            <person name="Inman J."/>
            <person name="Hostetler J."/>
            <person name="Miller J."/>
            <person name="Hammond M."/>
            <person name="Megy K."/>
            <person name="Lawson D."/>
            <person name="Kodira C."/>
            <person name="Sutton G."/>
            <person name="Meyer J."/>
            <person name="Hill C.A."/>
            <person name="Birren B."/>
            <person name="Nene V."/>
            <person name="Collins F."/>
            <person name="Alarcon-Chaidez F."/>
            <person name="Wikel S."/>
            <person name="Strausberg R."/>
        </authorList>
    </citation>
    <scope>NUCLEOTIDE SEQUENCE [LARGE SCALE GENOMIC DNA]</scope>
    <source>
        <strain evidence="12">Wikel</strain>
        <strain evidence="10">Wikel colony</strain>
    </source>
</reference>
<dbReference type="ESTHER" id="ixosc-b7ppk5">
    <property type="family name" value="Cholinesterase-like"/>
</dbReference>
<dbReference type="Gene3D" id="3.40.50.1820">
    <property type="entry name" value="alpha/beta hydrolase"/>
    <property type="match status" value="1"/>
</dbReference>
<dbReference type="Proteomes" id="UP000001555">
    <property type="component" value="Unassembled WGS sequence"/>
</dbReference>
<accession>B7PPK5</accession>
<feature type="active site" description="Charge relay system" evidence="7">
    <location>
        <position position="360"/>
    </location>
</feature>
<dbReference type="GO" id="GO:0005615">
    <property type="term" value="C:extracellular space"/>
    <property type="evidence" value="ECO:0000318"/>
    <property type="project" value="GO_Central"/>
</dbReference>
<dbReference type="HOGENOM" id="CLU_006586_13_0_1"/>
<dbReference type="AlphaFoldDB" id="B7PPK5"/>
<dbReference type="VEuPathDB" id="VectorBase:ISCI005431"/>
<comment type="catalytic activity">
    <reaction evidence="6">
        <text>acetylcholine + H2O = choline + acetate + H(+)</text>
        <dbReference type="Rhea" id="RHEA:17561"/>
        <dbReference type="ChEBI" id="CHEBI:15354"/>
        <dbReference type="ChEBI" id="CHEBI:15355"/>
        <dbReference type="ChEBI" id="CHEBI:15377"/>
        <dbReference type="ChEBI" id="CHEBI:15378"/>
        <dbReference type="ChEBI" id="CHEBI:30089"/>
        <dbReference type="EC" id="3.1.1.7"/>
    </reaction>
</comment>
<keyword evidence="5" id="KW-0325">Glycoprotein</keyword>
<evidence type="ECO:0000313" key="12">
    <source>
        <dbReference type="Proteomes" id="UP000001555"/>
    </source>
</evidence>
<evidence type="ECO:0000256" key="7">
    <source>
        <dbReference type="PIRSR" id="PIRSR600997-1"/>
    </source>
</evidence>
<dbReference type="PRINTS" id="PR00878">
    <property type="entry name" value="CHOLNESTRASE"/>
</dbReference>
<gene>
    <name evidence="10" type="ORF">IscW_ISCW005431</name>
</gene>
<dbReference type="PROSITE" id="PS00122">
    <property type="entry name" value="CARBOXYLESTERASE_B_1"/>
    <property type="match status" value="1"/>
</dbReference>
<dbReference type="EMBL" id="DS758735">
    <property type="protein sequence ID" value="EEC08527.1"/>
    <property type="molecule type" value="Genomic_DNA"/>
</dbReference>
<dbReference type="InterPro" id="IPR002018">
    <property type="entry name" value="CarbesteraseB"/>
</dbReference>
<feature type="active site" description="Acyl-ester intermediate" evidence="7">
    <location>
        <position position="232"/>
    </location>
</feature>
<keyword evidence="3 8" id="KW-0378">Hydrolase</keyword>
<dbReference type="EnsemblMetazoa" id="ISCW005431-RA">
    <property type="protein sequence ID" value="ISCW005431-PA"/>
    <property type="gene ID" value="ISCW005431"/>
</dbReference>
<keyword evidence="8" id="KW-0732">Signal</keyword>
<dbReference type="PANTHER" id="PTHR43918:SF4">
    <property type="entry name" value="CARBOXYLIC ESTER HYDROLASE"/>
    <property type="match status" value="1"/>
</dbReference>
<evidence type="ECO:0000256" key="1">
    <source>
        <dbReference type="ARBA" id="ARBA00005964"/>
    </source>
</evidence>
<comment type="similarity">
    <text evidence="1 8">Belongs to the type-B carboxylesterase/lipase family.</text>
</comment>
<dbReference type="InterPro" id="IPR000997">
    <property type="entry name" value="Cholinesterase"/>
</dbReference>
<keyword evidence="2" id="KW-0719">Serine esterase</keyword>
<dbReference type="PaxDb" id="6945-B7PPK5"/>
<dbReference type="GO" id="GO:0003990">
    <property type="term" value="F:acetylcholinesterase activity"/>
    <property type="evidence" value="ECO:0000318"/>
    <property type="project" value="GO_Central"/>
</dbReference>
<dbReference type="InParanoid" id="B7PPK5"/>
<evidence type="ECO:0000259" key="9">
    <source>
        <dbReference type="Pfam" id="PF00135"/>
    </source>
</evidence>
<keyword evidence="4" id="KW-1015">Disulfide bond</keyword>
<evidence type="ECO:0000256" key="6">
    <source>
        <dbReference type="ARBA" id="ARBA00048484"/>
    </source>
</evidence>
<dbReference type="GO" id="GO:0005886">
    <property type="term" value="C:plasma membrane"/>
    <property type="evidence" value="ECO:0000318"/>
    <property type="project" value="GO_Central"/>
</dbReference>
<organism>
    <name type="scientific">Ixodes scapularis</name>
    <name type="common">Black-legged tick</name>
    <name type="synonym">Deer tick</name>
    <dbReference type="NCBI Taxonomy" id="6945"/>
    <lineage>
        <taxon>Eukaryota</taxon>
        <taxon>Metazoa</taxon>
        <taxon>Ecdysozoa</taxon>
        <taxon>Arthropoda</taxon>
        <taxon>Chelicerata</taxon>
        <taxon>Arachnida</taxon>
        <taxon>Acari</taxon>
        <taxon>Parasitiformes</taxon>
        <taxon>Ixodida</taxon>
        <taxon>Ixodoidea</taxon>
        <taxon>Ixodidae</taxon>
        <taxon>Ixodinae</taxon>
        <taxon>Ixodes</taxon>
    </lineage>
</organism>
<dbReference type="InterPro" id="IPR029058">
    <property type="entry name" value="AB_hydrolase_fold"/>
</dbReference>
<dbReference type="GO" id="GO:0006581">
    <property type="term" value="P:acetylcholine catabolic process"/>
    <property type="evidence" value="ECO:0000318"/>
    <property type="project" value="GO_Central"/>
</dbReference>
<evidence type="ECO:0000256" key="2">
    <source>
        <dbReference type="ARBA" id="ARBA00022487"/>
    </source>
</evidence>
<dbReference type="SUPFAM" id="SSF53474">
    <property type="entry name" value="alpha/beta-Hydrolases"/>
    <property type="match status" value="1"/>
</dbReference>
<feature type="signal peptide" evidence="8">
    <location>
        <begin position="1"/>
        <end position="29"/>
    </location>
</feature>
<dbReference type="OrthoDB" id="408631at2759"/>
<dbReference type="InterPro" id="IPR050654">
    <property type="entry name" value="AChE-related_enzymes"/>
</dbReference>
<feature type="active site" description="Charge relay system" evidence="7">
    <location>
        <position position="475"/>
    </location>
</feature>
<dbReference type="VEuPathDB" id="VectorBase:ISCW005431"/>
<feature type="chain" id="PRO_5010753474" description="Carboxylic ester hydrolase" evidence="8">
    <location>
        <begin position="30"/>
        <end position="564"/>
    </location>
</feature>
<keyword evidence="12" id="KW-1185">Reference proteome</keyword>
<evidence type="ECO:0000256" key="4">
    <source>
        <dbReference type="ARBA" id="ARBA00023157"/>
    </source>
</evidence>
<sequence>MFRVSRTVQPRRVFPVLIWCATVCSVVSTESVAGNVPIVRTDSGLVAGDRITVGDRHVDTFWGIPYAEPPVGDLRFRKPHPIRAWNGTYNATRKPTPCWQPNLRFLGNALTDYSGASEDCLYLNVWRNSPNCSQSDTCGKKQPVVIFIHGGAFQWGDSALFFYDPANFVSLTDVVYVTFNYRLGFFGFLSLETPELPGNMGLWDQHLVLKWVQRNIKNFGGDPNDVTIWGQSSGGVSAGMQAMSPHSKGLFKRIIMESGTPLSIILGISYKGSGKFIAVTSALGCYDSKRSFGDQRRDVIDCLKKLDAAFVYKTLKSLDLVQQIFVPVHGDDFLPLHPLMEETWKHLDFKELLLGTNLNEGTLFFDNLQYTFPALKQLLAGDYRLAVTVTLGPAFDIPISQARHIVRNYFGDYDVQHNSRSVGDIFSRIFGDVVFNCPTQLFADLAAQQGISTYRYIFAHRPSFSAWPEWMGVAHGVELAFTFGSLPFNVTYTAEEETFMTQLVAAWNSFVRNRKPVIPLPGIDWPLYKPESPKLMYLRPGNYTIARDPLRDACELWRPFLLQK</sequence>
<evidence type="ECO:0000313" key="11">
    <source>
        <dbReference type="EnsemblMetazoa" id="ISCW005431-PA"/>
    </source>
</evidence>
<evidence type="ECO:0000256" key="5">
    <source>
        <dbReference type="ARBA" id="ARBA00023180"/>
    </source>
</evidence>
<feature type="domain" description="Carboxylesterase type B" evidence="9">
    <location>
        <begin position="37"/>
        <end position="557"/>
    </location>
</feature>
<reference evidence="11" key="2">
    <citation type="submission" date="2020-05" db="UniProtKB">
        <authorList>
            <consortium name="EnsemblMetazoa"/>
        </authorList>
    </citation>
    <scope>IDENTIFICATION</scope>
    <source>
        <strain evidence="11">wikel</strain>
    </source>
</reference>
<evidence type="ECO:0000256" key="8">
    <source>
        <dbReference type="RuleBase" id="RU361235"/>
    </source>
</evidence>
<protein>
    <recommendedName>
        <fullName evidence="8">Carboxylic ester hydrolase</fullName>
        <ecNumber evidence="8">3.1.1.-</ecNumber>
    </recommendedName>
</protein>
<proteinExistence type="inferred from homology"/>
<dbReference type="InterPro" id="IPR019826">
    <property type="entry name" value="Carboxylesterase_B_AS"/>
</dbReference>
<dbReference type="EMBL" id="ABJB011022612">
    <property type="status" value="NOT_ANNOTATED_CDS"/>
    <property type="molecule type" value="Genomic_DNA"/>
</dbReference>
<evidence type="ECO:0000313" key="10">
    <source>
        <dbReference type="EMBL" id="EEC08527.1"/>
    </source>
</evidence>
<dbReference type="Pfam" id="PF00135">
    <property type="entry name" value="COesterase"/>
    <property type="match status" value="1"/>
</dbReference>
<name>B7PPK5_IXOSC</name>
<dbReference type="PANTHER" id="PTHR43918">
    <property type="entry name" value="ACETYLCHOLINESTERASE"/>
    <property type="match status" value="1"/>
</dbReference>
<dbReference type="VEuPathDB" id="VectorBase:ISCP_024136"/>
<evidence type="ECO:0000256" key="3">
    <source>
        <dbReference type="ARBA" id="ARBA00022801"/>
    </source>
</evidence>
<dbReference type="EC" id="3.1.1.-" evidence="8"/>